<dbReference type="SUPFAM" id="SSF53474">
    <property type="entry name" value="alpha/beta-Hydrolases"/>
    <property type="match status" value="1"/>
</dbReference>
<dbReference type="Pfam" id="PF12146">
    <property type="entry name" value="Hydrolase_4"/>
    <property type="match status" value="1"/>
</dbReference>
<gene>
    <name evidence="2" type="ORF">DLM_3260</name>
</gene>
<dbReference type="Proteomes" id="UP000198290">
    <property type="component" value="Chromosome"/>
</dbReference>
<feature type="domain" description="Serine aminopeptidase S33" evidence="1">
    <location>
        <begin position="24"/>
        <end position="240"/>
    </location>
</feature>
<dbReference type="OrthoDB" id="7813811at2"/>
<reference evidence="3" key="3">
    <citation type="journal article" date="2017" name="Plant Physiol. Biochem.">
        <title>Differential oxidative and antioxidative response of duckweed Lemna minor toward plant growth promoting/inhibiting bacteria.</title>
        <authorList>
            <person name="Ishizawa H."/>
            <person name="Kuroda M."/>
            <person name="Morikawa M."/>
            <person name="Ike M."/>
        </authorList>
    </citation>
    <scope>NUCLEOTIDE SEQUENCE [LARGE SCALE GENOMIC DNA]</scope>
    <source>
        <strain evidence="3">H3</strain>
    </source>
</reference>
<dbReference type="RefSeq" id="WP_089085807.1">
    <property type="nucleotide sequence ID" value="NZ_AP018823.1"/>
</dbReference>
<dbReference type="InterPro" id="IPR029058">
    <property type="entry name" value="AB_hydrolase_fold"/>
</dbReference>
<keyword evidence="3" id="KW-1185">Reference proteome</keyword>
<dbReference type="KEGG" id="amah:DLM_3260"/>
<evidence type="ECO:0000313" key="2">
    <source>
        <dbReference type="EMBL" id="BBF86852.1"/>
    </source>
</evidence>
<dbReference type="InterPro" id="IPR050228">
    <property type="entry name" value="Carboxylesterase_BioH"/>
</dbReference>
<accession>A0A3G9GLK3</accession>
<organism evidence="2 3">
    <name type="scientific">Aquitalea magnusonii</name>
    <dbReference type="NCBI Taxonomy" id="332411"/>
    <lineage>
        <taxon>Bacteria</taxon>
        <taxon>Pseudomonadati</taxon>
        <taxon>Pseudomonadota</taxon>
        <taxon>Betaproteobacteria</taxon>
        <taxon>Neisseriales</taxon>
        <taxon>Chromobacteriaceae</taxon>
        <taxon>Aquitalea</taxon>
    </lineage>
</organism>
<reference evidence="3" key="1">
    <citation type="journal article" date="2017" name="Biotechnol. Biofuels">
        <title>Evaluation of environmental bacterial communities as a factor affecting the growth of duckweed Lemna minor.</title>
        <authorList>
            <person name="Ishizawa H."/>
            <person name="Kuroda M."/>
            <person name="Morikawa M."/>
            <person name="Ike M."/>
        </authorList>
    </citation>
    <scope>NUCLEOTIDE SEQUENCE [LARGE SCALE GENOMIC DNA]</scope>
    <source>
        <strain evidence="3">H3</strain>
    </source>
</reference>
<dbReference type="AlphaFoldDB" id="A0A3G9GLK3"/>
<dbReference type="EMBL" id="AP018823">
    <property type="protein sequence ID" value="BBF86852.1"/>
    <property type="molecule type" value="Genomic_DNA"/>
</dbReference>
<proteinExistence type="predicted"/>
<evidence type="ECO:0000259" key="1">
    <source>
        <dbReference type="Pfam" id="PF12146"/>
    </source>
</evidence>
<protein>
    <submittedName>
        <fullName evidence="2">Esterase/lipase/thioesterase family protein</fullName>
    </submittedName>
</protein>
<dbReference type="InterPro" id="IPR022742">
    <property type="entry name" value="Hydrolase_4"/>
</dbReference>
<reference evidence="2 3" key="2">
    <citation type="journal article" date="2017" name="Genome Announc.">
        <title>Draft genome sequence of Aquitalea magnusonii strain H3, a plant growth-promoting bacterium of duckweed Lemna minor.</title>
        <authorList>
            <person name="Ishizawa H."/>
            <person name="Kuroda M."/>
            <person name="Ike M."/>
        </authorList>
    </citation>
    <scope>NUCLEOTIDE SEQUENCE [LARGE SCALE GENOMIC DNA]</scope>
    <source>
        <strain evidence="2 3">H3</strain>
    </source>
</reference>
<name>A0A3G9GLK3_9NEIS</name>
<sequence>MHTLTDDGTRLFLSRVGDRGCPPLILAHGTFTNQRSCAPLASHLAARGWQCWLFDWRGHGHSDKPARPYDFETLATQDVAAMLRVVEENCGPLRPFWLGHSAGAIIAALWLARQAPACTRLAGLLMLAAQAGSQQRHWQLQWKIRLISWLLPLRQQIDSRWMPLATEPESSRLLRQWCQWNLHDHMQTKDGFDYLSALGRQQLPVLALAGGGDDFISPPDGCRRLLESFGSASKRYVLCSQAQGFLEDYSHERLLLSKNAKNEIWPLLENWLHQHIDQSSPDSPPAQTNLLLSQPSRISVRAGSGDSTLQH</sequence>
<dbReference type="PANTHER" id="PTHR43194:SF2">
    <property type="entry name" value="PEROXISOMAL MEMBRANE PROTEIN LPX1"/>
    <property type="match status" value="1"/>
</dbReference>
<dbReference type="PANTHER" id="PTHR43194">
    <property type="entry name" value="HYDROLASE ALPHA/BETA FOLD FAMILY"/>
    <property type="match status" value="1"/>
</dbReference>
<dbReference type="STRING" id="332411.VI06_16545"/>
<evidence type="ECO:0000313" key="3">
    <source>
        <dbReference type="Proteomes" id="UP000198290"/>
    </source>
</evidence>
<dbReference type="Gene3D" id="3.40.50.1820">
    <property type="entry name" value="alpha/beta hydrolase"/>
    <property type="match status" value="1"/>
</dbReference>